<keyword evidence="3" id="KW-1185">Reference proteome</keyword>
<evidence type="ECO:0000313" key="3">
    <source>
        <dbReference type="Proteomes" id="UP001605261"/>
    </source>
</evidence>
<protein>
    <recommendedName>
        <fullName evidence="4">DUF2270 domain-containing protein</fullName>
    </recommendedName>
</protein>
<dbReference type="RefSeq" id="WP_394162046.1">
    <property type="nucleotide sequence ID" value="NZ_JBHGCJ010000003.1"/>
</dbReference>
<evidence type="ECO:0000313" key="2">
    <source>
        <dbReference type="EMBL" id="MFG6108713.1"/>
    </source>
</evidence>
<feature type="transmembrane region" description="Helical" evidence="1">
    <location>
        <begin position="188"/>
        <end position="206"/>
    </location>
</feature>
<accession>A0ABW7CXW4</accession>
<keyword evidence="1" id="KW-1133">Transmembrane helix</keyword>
<comment type="caution">
    <text evidence="2">The sequence shown here is derived from an EMBL/GenBank/DDBJ whole genome shotgun (WGS) entry which is preliminary data.</text>
</comment>
<organism evidence="2 3">
    <name type="scientific">Stenotrophomonas nematodicola</name>
    <dbReference type="NCBI Taxonomy" id="2656746"/>
    <lineage>
        <taxon>Bacteria</taxon>
        <taxon>Pseudomonadati</taxon>
        <taxon>Pseudomonadota</taxon>
        <taxon>Gammaproteobacteria</taxon>
        <taxon>Lysobacterales</taxon>
        <taxon>Lysobacteraceae</taxon>
        <taxon>Stenotrophomonas</taxon>
    </lineage>
</organism>
<gene>
    <name evidence="2" type="ORF">ACEU0G_002705</name>
</gene>
<evidence type="ECO:0000256" key="1">
    <source>
        <dbReference type="SAM" id="Phobius"/>
    </source>
</evidence>
<name>A0ABW7CXW4_9GAMM</name>
<dbReference type="EMBL" id="JBHGCJ010000003">
    <property type="protein sequence ID" value="MFG6108713.1"/>
    <property type="molecule type" value="Genomic_DNA"/>
</dbReference>
<proteinExistence type="predicted"/>
<feature type="transmembrane region" description="Helical" evidence="1">
    <location>
        <begin position="38"/>
        <end position="59"/>
    </location>
</feature>
<keyword evidence="1" id="KW-0472">Membrane</keyword>
<feature type="transmembrane region" description="Helical" evidence="1">
    <location>
        <begin position="149"/>
        <end position="168"/>
    </location>
</feature>
<evidence type="ECO:0008006" key="4">
    <source>
        <dbReference type="Google" id="ProtNLM"/>
    </source>
</evidence>
<reference evidence="2 3" key="1">
    <citation type="submission" date="2024-09" db="EMBL/GenBank/DDBJ databases">
        <authorList>
            <consortium name="All-Russian atlas of soil microorganisms"/>
            <consortium name="as a basis for the search for new antimicrobial producers and enzymes with unique properties"/>
            <person name="Sokolova E.A."/>
            <person name="Voronina E.N."/>
        </authorList>
    </citation>
    <scope>NUCLEOTIDE SEQUENCE [LARGE SCALE GENOMIC DNA]</scope>
    <source>
        <strain evidence="2 3">AF-22b-331.1</strain>
    </source>
</reference>
<keyword evidence="1" id="KW-0812">Transmembrane</keyword>
<sequence length="231" mass="25684">MDMQVVPEPGLSFSWLYRQVQQYNEQSIYPKASRLERWALGTGVAATAAGLTAGMLPVSVLPLSWALMVLTACLAIEVSGFTLFLFLMLKREGGQYLRPRLSHAAEMDANFAYWTHLVKQLSAFPAAEREERLRFVLALQKTMTDRMGLMYGGLQKLGPFPVLVALYLQFRTWTPGDWAGGFDVNPVLGLLIFSMVLLYALGWVLVGMRTRLDVYSALLDASLKDAPATSP</sequence>
<dbReference type="Proteomes" id="UP001605261">
    <property type="component" value="Unassembled WGS sequence"/>
</dbReference>
<feature type="transmembrane region" description="Helical" evidence="1">
    <location>
        <begin position="65"/>
        <end position="89"/>
    </location>
</feature>